<dbReference type="EMBL" id="SNRW01002652">
    <property type="protein sequence ID" value="KAA6392116.1"/>
    <property type="molecule type" value="Genomic_DNA"/>
</dbReference>
<gene>
    <name evidence="2" type="ORF">EZS28_012357</name>
</gene>
<proteinExistence type="predicted"/>
<dbReference type="Proteomes" id="UP000324800">
    <property type="component" value="Unassembled WGS sequence"/>
</dbReference>
<keyword evidence="1" id="KW-0472">Membrane</keyword>
<name>A0A5J4WBS3_9EUKA</name>
<feature type="transmembrane region" description="Helical" evidence="1">
    <location>
        <begin position="215"/>
        <end position="235"/>
    </location>
</feature>
<dbReference type="AlphaFoldDB" id="A0A5J4WBS3"/>
<reference evidence="2 3" key="1">
    <citation type="submission" date="2019-03" db="EMBL/GenBank/DDBJ databases">
        <title>Single cell metagenomics reveals metabolic interactions within the superorganism composed of flagellate Streblomastix strix and complex community of Bacteroidetes bacteria on its surface.</title>
        <authorList>
            <person name="Treitli S.C."/>
            <person name="Kolisko M."/>
            <person name="Husnik F."/>
            <person name="Keeling P."/>
            <person name="Hampl V."/>
        </authorList>
    </citation>
    <scope>NUCLEOTIDE SEQUENCE [LARGE SCALE GENOMIC DNA]</scope>
    <source>
        <strain evidence="2">ST1C</strain>
    </source>
</reference>
<sequence length="265" mass="30789">MRKASRIVLPNIISIIFVGLLLFYDKIMQHFPWIATTDQQEKIQLEHPDSEISEINDLQLPIGDSTDSEDASQIETPYHHTQDSIINTDRLFARPSSSRTMHDQQDSPDEGENTIHTEQKHSDQWWRAFTGNHGTFSIQFKPLQIIMKALRNKFIRMSLIALILFINKKLDGKLSKILEPGQKQVFRSNFCEVELSTPAFIALLVFLYFLSPFWASVLIILQMILSFVLNTIALYNARYLTREAMQYQIVHNERNSHFIEPNKNP</sequence>
<feature type="transmembrane region" description="Helical" evidence="1">
    <location>
        <begin position="7"/>
        <end position="24"/>
    </location>
</feature>
<organism evidence="2 3">
    <name type="scientific">Streblomastix strix</name>
    <dbReference type="NCBI Taxonomy" id="222440"/>
    <lineage>
        <taxon>Eukaryota</taxon>
        <taxon>Metamonada</taxon>
        <taxon>Preaxostyla</taxon>
        <taxon>Oxymonadida</taxon>
        <taxon>Streblomastigidae</taxon>
        <taxon>Streblomastix</taxon>
    </lineage>
</organism>
<keyword evidence="1" id="KW-0812">Transmembrane</keyword>
<keyword evidence="1" id="KW-1133">Transmembrane helix</keyword>
<accession>A0A5J4WBS3</accession>
<comment type="caution">
    <text evidence="2">The sequence shown here is derived from an EMBL/GenBank/DDBJ whole genome shotgun (WGS) entry which is preliminary data.</text>
</comment>
<protein>
    <submittedName>
        <fullName evidence="2">Uncharacterized protein</fullName>
    </submittedName>
</protein>
<evidence type="ECO:0000256" key="1">
    <source>
        <dbReference type="SAM" id="Phobius"/>
    </source>
</evidence>
<evidence type="ECO:0000313" key="3">
    <source>
        <dbReference type="Proteomes" id="UP000324800"/>
    </source>
</evidence>
<evidence type="ECO:0000313" key="2">
    <source>
        <dbReference type="EMBL" id="KAA6392116.1"/>
    </source>
</evidence>